<keyword evidence="2" id="KW-0539">Nucleus</keyword>
<sequence length="110" mass="12514">MPTLIPQTNTLTLIQLGDAGYSRTALRMVPDDPSTTINESNVAAESTDRGKKNQSRVPKKIHEAEREKLKRDQLNELFLERGHVVGAPSHFNVYVQNQTIKTMLPWRRMS</sequence>
<evidence type="ECO:0000256" key="1">
    <source>
        <dbReference type="ARBA" id="ARBA00023125"/>
    </source>
</evidence>
<feature type="domain" description="Iron-related transcription factor 3 bHLH" evidence="4">
    <location>
        <begin position="56"/>
        <end position="88"/>
    </location>
</feature>
<evidence type="ECO:0000256" key="3">
    <source>
        <dbReference type="SAM" id="MobiDB-lite"/>
    </source>
</evidence>
<evidence type="ECO:0000256" key="2">
    <source>
        <dbReference type="ARBA" id="ARBA00023242"/>
    </source>
</evidence>
<dbReference type="InterPro" id="IPR057075">
    <property type="entry name" value="bHLH_IRO3"/>
</dbReference>
<dbReference type="AlphaFoldDB" id="A0AAV8P4W2"/>
<comment type="caution">
    <text evidence="5">The sequence shown here is derived from an EMBL/GenBank/DDBJ whole genome shotgun (WGS) entry which is preliminary data.</text>
</comment>
<proteinExistence type="predicted"/>
<accession>A0AAV8P4W2</accession>
<dbReference type="EMBL" id="JAQQAF010000008">
    <property type="protein sequence ID" value="KAJ8465631.1"/>
    <property type="molecule type" value="Genomic_DNA"/>
</dbReference>
<feature type="compositionally biased region" description="Polar residues" evidence="3">
    <location>
        <begin position="33"/>
        <end position="44"/>
    </location>
</feature>
<evidence type="ECO:0000259" key="4">
    <source>
        <dbReference type="Pfam" id="PF23177"/>
    </source>
</evidence>
<keyword evidence="6" id="KW-1185">Reference proteome</keyword>
<feature type="region of interest" description="Disordered" evidence="3">
    <location>
        <begin position="30"/>
        <end position="66"/>
    </location>
</feature>
<dbReference type="GO" id="GO:0003677">
    <property type="term" value="F:DNA binding"/>
    <property type="evidence" value="ECO:0007669"/>
    <property type="project" value="UniProtKB-KW"/>
</dbReference>
<dbReference type="PANTHER" id="PTHR47075">
    <property type="entry name" value="TRANSCRIPTION FACTOR BHLH47"/>
    <property type="match status" value="1"/>
</dbReference>
<organism evidence="5 6">
    <name type="scientific">Ensete ventricosum</name>
    <name type="common">Abyssinian banana</name>
    <name type="synonym">Musa ensete</name>
    <dbReference type="NCBI Taxonomy" id="4639"/>
    <lineage>
        <taxon>Eukaryota</taxon>
        <taxon>Viridiplantae</taxon>
        <taxon>Streptophyta</taxon>
        <taxon>Embryophyta</taxon>
        <taxon>Tracheophyta</taxon>
        <taxon>Spermatophyta</taxon>
        <taxon>Magnoliopsida</taxon>
        <taxon>Liliopsida</taxon>
        <taxon>Zingiberales</taxon>
        <taxon>Musaceae</taxon>
        <taxon>Ensete</taxon>
    </lineage>
</organism>
<protein>
    <recommendedName>
        <fullName evidence="4">Iron-related transcription factor 3 bHLH domain-containing protein</fullName>
    </recommendedName>
</protein>
<dbReference type="Pfam" id="PF23177">
    <property type="entry name" value="bHLH_IRO3"/>
    <property type="match status" value="1"/>
</dbReference>
<keyword evidence="1" id="KW-0238">DNA-binding</keyword>
<dbReference type="PANTHER" id="PTHR47075:SF9">
    <property type="entry name" value="TRANSCRIPTION FACTOR BHLH47"/>
    <property type="match status" value="1"/>
</dbReference>
<reference evidence="5 6" key="1">
    <citation type="submission" date="2022-12" db="EMBL/GenBank/DDBJ databases">
        <title>Chromosome-scale assembly of the Ensete ventricosum genome.</title>
        <authorList>
            <person name="Dussert Y."/>
            <person name="Stocks J."/>
            <person name="Wendawek A."/>
            <person name="Woldeyes F."/>
            <person name="Nichols R.A."/>
            <person name="Borrell J.S."/>
        </authorList>
    </citation>
    <scope>NUCLEOTIDE SEQUENCE [LARGE SCALE GENOMIC DNA]</scope>
    <source>
        <strain evidence="6">cv. Maze</strain>
        <tissue evidence="5">Seeds</tissue>
    </source>
</reference>
<evidence type="ECO:0000313" key="6">
    <source>
        <dbReference type="Proteomes" id="UP001222027"/>
    </source>
</evidence>
<gene>
    <name evidence="5" type="ORF">OPV22_028183</name>
</gene>
<dbReference type="Proteomes" id="UP001222027">
    <property type="component" value="Unassembled WGS sequence"/>
</dbReference>
<name>A0AAV8P4W2_ENSVE</name>
<evidence type="ECO:0000313" key="5">
    <source>
        <dbReference type="EMBL" id="KAJ8465631.1"/>
    </source>
</evidence>